<accession>A0ABP0XW19</accession>
<dbReference type="SUPFAM" id="SSF117281">
    <property type="entry name" value="Kelch motif"/>
    <property type="match status" value="1"/>
</dbReference>
<protein>
    <recommendedName>
        <fullName evidence="1">F-box domain-containing protein</fullName>
    </recommendedName>
</protein>
<evidence type="ECO:0000313" key="3">
    <source>
        <dbReference type="Proteomes" id="UP001642487"/>
    </source>
</evidence>
<dbReference type="Proteomes" id="UP001642487">
    <property type="component" value="Chromosome 11"/>
</dbReference>
<evidence type="ECO:0000313" key="2">
    <source>
        <dbReference type="EMBL" id="CAK9312362.1"/>
    </source>
</evidence>
<gene>
    <name evidence="2" type="ORF">CITCOLO1_LOCUS4048</name>
</gene>
<evidence type="ECO:0000259" key="1">
    <source>
        <dbReference type="Pfam" id="PF00646"/>
    </source>
</evidence>
<dbReference type="InterPro" id="IPR036047">
    <property type="entry name" value="F-box-like_dom_sf"/>
</dbReference>
<dbReference type="PANTHER" id="PTHR24414:SF44">
    <property type="entry name" value="F-BOX DOMAIN-CONTAINING PROTEIN"/>
    <property type="match status" value="1"/>
</dbReference>
<keyword evidence="3" id="KW-1185">Reference proteome</keyword>
<sequence>MGVTTWDYFVSFRGSRLSIVVLKGVGGIGGLDRIGEMNEEECEECGIGGDILEEIMSHVPLVDLASANTVSSSWRSAVAASLLRLNTPKPWLIIHSQSTRSPSAVATIAYDPRSNIWMELQRPSSSIHTNNNSNGHYFSLLRSSHSSLLYMLSPSKFAFSMDPLHLNWQHVPPPIAWRPDPVVAAVGNHIMVAGSGGCSGIPDDSTPPLEIYDTTTGTWEWCDSMPTELMESAAATWLTVAADPHKMCVYVSVKRSGVTYWFDPRRKTWGGPYKVRGGNDDDDDEVFFSAIGCGGKGKGMIVVGLRGEAEEVRRVVMWKLVGIMDEEEEACGEAEGESGYMPSICLNVMGDFVFLNNPLEGREVIMCELKQLGECRWGSLTVTAAALDDHHYHSHFTKLVLSCSNVTLPHLERAFNPPSTPLLKITYPNCNG</sequence>
<feature type="domain" description="F-box" evidence="1">
    <location>
        <begin position="50"/>
        <end position="79"/>
    </location>
</feature>
<dbReference type="InterPro" id="IPR015915">
    <property type="entry name" value="Kelch-typ_b-propeller"/>
</dbReference>
<name>A0ABP0XW19_9ROSI</name>
<proteinExistence type="predicted"/>
<reference evidence="2 3" key="1">
    <citation type="submission" date="2024-03" db="EMBL/GenBank/DDBJ databases">
        <authorList>
            <person name="Gkanogiannis A."/>
            <person name="Becerra Lopez-Lavalle L."/>
        </authorList>
    </citation>
    <scope>NUCLEOTIDE SEQUENCE [LARGE SCALE GENOMIC DNA]</scope>
</reference>
<organism evidence="2 3">
    <name type="scientific">Citrullus colocynthis</name>
    <name type="common">colocynth</name>
    <dbReference type="NCBI Taxonomy" id="252529"/>
    <lineage>
        <taxon>Eukaryota</taxon>
        <taxon>Viridiplantae</taxon>
        <taxon>Streptophyta</taxon>
        <taxon>Embryophyta</taxon>
        <taxon>Tracheophyta</taxon>
        <taxon>Spermatophyta</taxon>
        <taxon>Magnoliopsida</taxon>
        <taxon>eudicotyledons</taxon>
        <taxon>Gunneridae</taxon>
        <taxon>Pentapetalae</taxon>
        <taxon>rosids</taxon>
        <taxon>fabids</taxon>
        <taxon>Cucurbitales</taxon>
        <taxon>Cucurbitaceae</taxon>
        <taxon>Benincaseae</taxon>
        <taxon>Citrullus</taxon>
    </lineage>
</organism>
<dbReference type="Gene3D" id="2.120.10.80">
    <property type="entry name" value="Kelch-type beta propeller"/>
    <property type="match status" value="1"/>
</dbReference>
<dbReference type="PANTHER" id="PTHR24414">
    <property type="entry name" value="F-BOX/KELCH-REPEAT PROTEIN SKIP4"/>
    <property type="match status" value="1"/>
</dbReference>
<dbReference type="SUPFAM" id="SSF81383">
    <property type="entry name" value="F-box domain"/>
    <property type="match status" value="1"/>
</dbReference>
<dbReference type="Pfam" id="PF00646">
    <property type="entry name" value="F-box"/>
    <property type="match status" value="1"/>
</dbReference>
<dbReference type="CDD" id="cd09917">
    <property type="entry name" value="F-box_SF"/>
    <property type="match status" value="1"/>
</dbReference>
<dbReference type="InterPro" id="IPR050354">
    <property type="entry name" value="F-box/kelch-repeat_ARATH"/>
</dbReference>
<dbReference type="EMBL" id="OZ021745">
    <property type="protein sequence ID" value="CAK9312362.1"/>
    <property type="molecule type" value="Genomic_DNA"/>
</dbReference>
<dbReference type="InterPro" id="IPR001810">
    <property type="entry name" value="F-box_dom"/>
</dbReference>